<keyword evidence="1" id="KW-0472">Membrane</keyword>
<keyword evidence="1" id="KW-1133">Transmembrane helix</keyword>
<dbReference type="Proteomes" id="UP000741863">
    <property type="component" value="Unassembled WGS sequence"/>
</dbReference>
<dbReference type="RefSeq" id="WP_204695391.1">
    <property type="nucleotide sequence ID" value="NZ_JAFBEC010000001.1"/>
</dbReference>
<gene>
    <name evidence="2" type="ORF">JOD17_000309</name>
</gene>
<evidence type="ECO:0000256" key="1">
    <source>
        <dbReference type="SAM" id="Phobius"/>
    </source>
</evidence>
<comment type="caution">
    <text evidence="2">The sequence shown here is derived from an EMBL/GenBank/DDBJ whole genome shotgun (WGS) entry which is preliminary data.</text>
</comment>
<protein>
    <submittedName>
        <fullName evidence="2">Membrane protein YqaA with SNARE-associated domain</fullName>
    </submittedName>
</protein>
<dbReference type="InterPro" id="IPR009577">
    <property type="entry name" value="Sm_multidrug_ex"/>
</dbReference>
<name>A0ABS2P731_9BACL</name>
<feature type="transmembrane region" description="Helical" evidence="1">
    <location>
        <begin position="125"/>
        <end position="149"/>
    </location>
</feature>
<keyword evidence="3" id="KW-1185">Reference proteome</keyword>
<keyword evidence="1" id="KW-0812">Transmembrane</keyword>
<evidence type="ECO:0000313" key="3">
    <source>
        <dbReference type="Proteomes" id="UP000741863"/>
    </source>
</evidence>
<dbReference type="EMBL" id="JAFBEC010000001">
    <property type="protein sequence ID" value="MBM7631218.1"/>
    <property type="molecule type" value="Genomic_DNA"/>
</dbReference>
<sequence>MFNDLSHYFFIFIASLIPFMEVMIAIPTGIVLFNLHPVTTTFVATVGNIVSIVVFVFLGNSIRKFSRRIKRRSTRIKKQPNPKFEHFYTKYGVAGLSLLGTFLLSSQLTATAIVSFEDSKGKATLWVSIAVVILAIVMMLLSIFAAEWLSNLLNL</sequence>
<accession>A0ABS2P731</accession>
<feature type="transmembrane region" description="Helical" evidence="1">
    <location>
        <begin position="7"/>
        <end position="35"/>
    </location>
</feature>
<feature type="transmembrane region" description="Helical" evidence="1">
    <location>
        <begin position="41"/>
        <end position="62"/>
    </location>
</feature>
<dbReference type="Pfam" id="PF06695">
    <property type="entry name" value="Sm_multidrug_ex"/>
    <property type="match status" value="1"/>
</dbReference>
<proteinExistence type="predicted"/>
<evidence type="ECO:0000313" key="2">
    <source>
        <dbReference type="EMBL" id="MBM7631218.1"/>
    </source>
</evidence>
<feature type="transmembrane region" description="Helical" evidence="1">
    <location>
        <begin position="87"/>
        <end position="105"/>
    </location>
</feature>
<organism evidence="2 3">
    <name type="scientific">Geomicrobium sediminis</name>
    <dbReference type="NCBI Taxonomy" id="1347788"/>
    <lineage>
        <taxon>Bacteria</taxon>
        <taxon>Bacillati</taxon>
        <taxon>Bacillota</taxon>
        <taxon>Bacilli</taxon>
        <taxon>Bacillales</taxon>
        <taxon>Geomicrobium</taxon>
    </lineage>
</organism>
<reference evidence="2 3" key="1">
    <citation type="submission" date="2021-01" db="EMBL/GenBank/DDBJ databases">
        <title>Genomic Encyclopedia of Type Strains, Phase IV (KMG-IV): sequencing the most valuable type-strain genomes for metagenomic binning, comparative biology and taxonomic classification.</title>
        <authorList>
            <person name="Goeker M."/>
        </authorList>
    </citation>
    <scope>NUCLEOTIDE SEQUENCE [LARGE SCALE GENOMIC DNA]</scope>
    <source>
        <strain evidence="2 3">DSM 25540</strain>
    </source>
</reference>